<evidence type="ECO:0000256" key="1">
    <source>
        <dbReference type="SAM" id="Phobius"/>
    </source>
</evidence>
<reference evidence="2 3" key="1">
    <citation type="submission" date="2021-01" db="EMBL/GenBank/DDBJ databases">
        <title>Whole genome shotgun sequence of Catellatospora bangladeshensis NBRC 107357.</title>
        <authorList>
            <person name="Komaki H."/>
            <person name="Tamura T."/>
        </authorList>
    </citation>
    <scope>NUCLEOTIDE SEQUENCE [LARGE SCALE GENOMIC DNA]</scope>
    <source>
        <strain evidence="2 3">NBRC 107357</strain>
    </source>
</reference>
<feature type="transmembrane region" description="Helical" evidence="1">
    <location>
        <begin position="46"/>
        <end position="66"/>
    </location>
</feature>
<name>A0A8J3JLT6_9ACTN</name>
<feature type="transmembrane region" description="Helical" evidence="1">
    <location>
        <begin position="21"/>
        <end position="40"/>
    </location>
</feature>
<evidence type="ECO:0000313" key="3">
    <source>
        <dbReference type="Proteomes" id="UP000601223"/>
    </source>
</evidence>
<sequence>MSAAESTPATRVNWSQRMAGILASTIALPLIFEILLALLGDEPFNFGRAGVAVVVVGLTAGALYLARPGWLNVQRARGAFLILAGLGTAIHGFLVAAAHRLFEEEIVQDVVGMITLVLGVTTFAIGCFYFRVEDVQEVIENPDTTRPPAEEIAVSTVPGHYQADSSDRVLLEACRDALTVERLHYVALYEPPDDDPQGAPQRVFSVDVFEQPRYRLRQLSAHQRRGLYEQEGLALIELRRSLEGRLGRLHTGRLVRVVLDVEQGAIYYYEVSREPARHLVAVTLDQDHVYTVDAELEALKGTLRRLLGLPRI</sequence>
<protein>
    <submittedName>
        <fullName evidence="2">Uncharacterized protein</fullName>
    </submittedName>
</protein>
<evidence type="ECO:0000313" key="2">
    <source>
        <dbReference type="EMBL" id="GIF82912.1"/>
    </source>
</evidence>
<dbReference type="EMBL" id="BONF01000025">
    <property type="protein sequence ID" value="GIF82912.1"/>
    <property type="molecule type" value="Genomic_DNA"/>
</dbReference>
<comment type="caution">
    <text evidence="2">The sequence shown here is derived from an EMBL/GenBank/DDBJ whole genome shotgun (WGS) entry which is preliminary data.</text>
</comment>
<keyword evidence="1" id="KW-0472">Membrane</keyword>
<keyword evidence="3" id="KW-1185">Reference proteome</keyword>
<dbReference type="RefSeq" id="WP_203748881.1">
    <property type="nucleotide sequence ID" value="NZ_BONF01000025.1"/>
</dbReference>
<dbReference type="AlphaFoldDB" id="A0A8J3JLT6"/>
<keyword evidence="1" id="KW-1133">Transmembrane helix</keyword>
<feature type="transmembrane region" description="Helical" evidence="1">
    <location>
        <begin position="78"/>
        <end position="98"/>
    </location>
</feature>
<organism evidence="2 3">
    <name type="scientific">Catellatospora bangladeshensis</name>
    <dbReference type="NCBI Taxonomy" id="310355"/>
    <lineage>
        <taxon>Bacteria</taxon>
        <taxon>Bacillati</taxon>
        <taxon>Actinomycetota</taxon>
        <taxon>Actinomycetes</taxon>
        <taxon>Micromonosporales</taxon>
        <taxon>Micromonosporaceae</taxon>
        <taxon>Catellatospora</taxon>
    </lineage>
</organism>
<feature type="transmembrane region" description="Helical" evidence="1">
    <location>
        <begin position="110"/>
        <end position="130"/>
    </location>
</feature>
<dbReference type="Proteomes" id="UP000601223">
    <property type="component" value="Unassembled WGS sequence"/>
</dbReference>
<accession>A0A8J3JLT6</accession>
<proteinExistence type="predicted"/>
<keyword evidence="1" id="KW-0812">Transmembrane</keyword>
<gene>
    <name evidence="2" type="ORF">Cba03nite_42610</name>
</gene>